<protein>
    <submittedName>
        <fullName evidence="2">Uncharacterized protein</fullName>
    </submittedName>
</protein>
<organism evidence="2 3">
    <name type="scientific">Seminavis robusta</name>
    <dbReference type="NCBI Taxonomy" id="568900"/>
    <lineage>
        <taxon>Eukaryota</taxon>
        <taxon>Sar</taxon>
        <taxon>Stramenopiles</taxon>
        <taxon>Ochrophyta</taxon>
        <taxon>Bacillariophyta</taxon>
        <taxon>Bacillariophyceae</taxon>
        <taxon>Bacillariophycidae</taxon>
        <taxon>Naviculales</taxon>
        <taxon>Naviculaceae</taxon>
        <taxon>Seminavis</taxon>
    </lineage>
</organism>
<dbReference type="EMBL" id="CAICTM010000098">
    <property type="protein sequence ID" value="CAB9501079.1"/>
    <property type="molecule type" value="Genomic_DNA"/>
</dbReference>
<evidence type="ECO:0000313" key="2">
    <source>
        <dbReference type="EMBL" id="CAB9501079.1"/>
    </source>
</evidence>
<dbReference type="Proteomes" id="UP001153069">
    <property type="component" value="Unassembled WGS sequence"/>
</dbReference>
<evidence type="ECO:0000256" key="1">
    <source>
        <dbReference type="SAM" id="MobiDB-lite"/>
    </source>
</evidence>
<evidence type="ECO:0000313" key="3">
    <source>
        <dbReference type="Proteomes" id="UP001153069"/>
    </source>
</evidence>
<feature type="region of interest" description="Disordered" evidence="1">
    <location>
        <begin position="1"/>
        <end position="26"/>
    </location>
</feature>
<proteinExistence type="predicted"/>
<comment type="caution">
    <text evidence="2">The sequence shown here is derived from an EMBL/GenBank/DDBJ whole genome shotgun (WGS) entry which is preliminary data.</text>
</comment>
<sequence length="171" mass="19596">MTVPSGGAAGKERTEQAADQAGLQEPEERELPALLDPLVKDAHHLVRIRHLSNAAFWEEAFAYADRHNIPTAMVQQIGAKKSTPLTFQSYMQLHVETQEIPTGSRRRIMVETIANMLHQGDTNSTAAERVHPPADFQQRNTKLLVDRMENWRARMQRNWRRPRPDCQPIRN</sequence>
<gene>
    <name evidence="2" type="ORF">SEMRO_99_G050870.1</name>
</gene>
<keyword evidence="3" id="KW-1185">Reference proteome</keyword>
<name>A0A9N8DJW8_9STRA</name>
<reference evidence="2" key="1">
    <citation type="submission" date="2020-06" db="EMBL/GenBank/DDBJ databases">
        <authorList>
            <consortium name="Plant Systems Biology data submission"/>
        </authorList>
    </citation>
    <scope>NUCLEOTIDE SEQUENCE</scope>
    <source>
        <strain evidence="2">D6</strain>
    </source>
</reference>
<dbReference type="AlphaFoldDB" id="A0A9N8DJW8"/>
<accession>A0A9N8DJW8</accession>